<dbReference type="InterPro" id="IPR042184">
    <property type="entry name" value="YqeY/Aim41_N"/>
</dbReference>
<gene>
    <name evidence="1" type="ORF">DC083_00850</name>
</gene>
<dbReference type="Gene3D" id="1.10.1510.10">
    <property type="entry name" value="Uncharacterised protein YqeY/AIM41 PF09424, N-terminal domain"/>
    <property type="match status" value="1"/>
</dbReference>
<dbReference type="OrthoDB" id="9788127at2"/>
<keyword evidence="1" id="KW-0808">Transferase</keyword>
<protein>
    <submittedName>
        <fullName evidence="1">Glutamyl-tRNA amidotransferase</fullName>
    </submittedName>
</protein>
<dbReference type="SUPFAM" id="SSF89095">
    <property type="entry name" value="GatB/YqeY motif"/>
    <property type="match status" value="1"/>
</dbReference>
<evidence type="ECO:0000313" key="2">
    <source>
        <dbReference type="Proteomes" id="UP000245020"/>
    </source>
</evidence>
<keyword evidence="2" id="KW-1185">Reference proteome</keyword>
<dbReference type="InterPro" id="IPR003789">
    <property type="entry name" value="Asn/Gln_tRNA_amidoTrase-B-like"/>
</dbReference>
<dbReference type="InterPro" id="IPR023168">
    <property type="entry name" value="GatB_Yqey_C_2"/>
</dbReference>
<accession>A0A2U2AGJ7</accession>
<dbReference type="InterPro" id="IPR019004">
    <property type="entry name" value="YqeY/Aim41"/>
</dbReference>
<dbReference type="PANTHER" id="PTHR28055">
    <property type="entry name" value="ALTERED INHERITANCE OF MITOCHONDRIA PROTEIN 41, MITOCHONDRIAL"/>
    <property type="match status" value="1"/>
</dbReference>
<dbReference type="RefSeq" id="WP_109188402.1">
    <property type="nucleotide sequence ID" value="NZ_BMYA01000001.1"/>
</dbReference>
<organism evidence="1 2">
    <name type="scientific">Ignatzschineria ureiclastica</name>
    <dbReference type="NCBI Taxonomy" id="472582"/>
    <lineage>
        <taxon>Bacteria</taxon>
        <taxon>Pseudomonadati</taxon>
        <taxon>Pseudomonadota</taxon>
        <taxon>Gammaproteobacteria</taxon>
        <taxon>Cardiobacteriales</taxon>
        <taxon>Ignatzschineriaceae</taxon>
        <taxon>Ignatzschineria</taxon>
    </lineage>
</organism>
<dbReference type="Pfam" id="PF09424">
    <property type="entry name" value="YqeY"/>
    <property type="match status" value="1"/>
</dbReference>
<dbReference type="Proteomes" id="UP000245020">
    <property type="component" value="Unassembled WGS sequence"/>
</dbReference>
<dbReference type="GO" id="GO:0016884">
    <property type="term" value="F:carbon-nitrogen ligase activity, with glutamine as amido-N-donor"/>
    <property type="evidence" value="ECO:0007669"/>
    <property type="project" value="InterPro"/>
</dbReference>
<comment type="caution">
    <text evidence="1">The sequence shown here is derived from an EMBL/GenBank/DDBJ whole genome shotgun (WGS) entry which is preliminary data.</text>
</comment>
<reference evidence="2" key="1">
    <citation type="submission" date="2018-05" db="EMBL/GenBank/DDBJ databases">
        <title>Ignatzschineria dubaiensis sp. nov., isolated from necrotic foot tissues of dromedaries (Camelus dromedarius) and associated maggots in Dubai, United Arab Emirates.</title>
        <authorList>
            <person name="Tsang C.C."/>
            <person name="Tang J.Y.M."/>
            <person name="Fong J.Y.H."/>
            <person name="Kinne J."/>
            <person name="Lee H.H."/>
            <person name="Joseph M."/>
            <person name="Jose S."/>
            <person name="Schuster R.K."/>
            <person name="Tang Y."/>
            <person name="Sivakumar S."/>
            <person name="Chen J.H.K."/>
            <person name="Teng J.L.L."/>
            <person name="Lau S.K.P."/>
            <person name="Wernery U."/>
            <person name="Woo P.C.Y."/>
        </authorList>
    </citation>
    <scope>NUCLEOTIDE SEQUENCE [LARGE SCALE GENOMIC DNA]</scope>
    <source>
        <strain evidence="2">KCTC 22644</strain>
    </source>
</reference>
<evidence type="ECO:0000313" key="1">
    <source>
        <dbReference type="EMBL" id="PWD81775.1"/>
    </source>
</evidence>
<dbReference type="Gene3D" id="1.10.10.410">
    <property type="match status" value="1"/>
</dbReference>
<dbReference type="EMBL" id="QEWQ01000001">
    <property type="protein sequence ID" value="PWD81775.1"/>
    <property type="molecule type" value="Genomic_DNA"/>
</dbReference>
<dbReference type="GO" id="GO:0016740">
    <property type="term" value="F:transferase activity"/>
    <property type="evidence" value="ECO:0007669"/>
    <property type="project" value="UniProtKB-KW"/>
</dbReference>
<name>A0A2U2AGJ7_9GAMM</name>
<dbReference type="PANTHER" id="PTHR28055:SF1">
    <property type="entry name" value="ALTERED INHERITANCE OF MITOCHONDRIA PROTEIN 41, MITOCHONDRIAL"/>
    <property type="match status" value="1"/>
</dbReference>
<proteinExistence type="predicted"/>
<sequence length="147" mass="16530">MKARLQSDVKEAMKAKEREKVTTLRAILAEIQEAQLQKRGDELTDEEYLTILNRMVNQRRESIDQFKKAERDDLVEKEEEQLQYILPYLPAQLTEEEVIAIIDAAIAELGVEGMSGMGKLMSAIRPQLLGRADMSAVSGIVKARLAG</sequence>
<dbReference type="AlphaFoldDB" id="A0A2U2AGJ7"/>